<accession>A0A964TFE9</accession>
<sequence length="228" mass="25661">MPKNGIALVVFSLSIEEELKRKPFLATKNLAKSLRSHLSNITKNCGLPVFHYDEQRQFGSDFGSRFSNALQDVCKKGYHAIIAIGGDVPHLEARHILLAKEELLKGNTVVGPTFDGGFYLLGILSNDFDHSTFQGFSWNSQTVYEELLQTLSARNRSTVTLQKLRDVDHFSDIGKLDLRYLRTSSLRQLIQDIRSLGQDDFKNLHLGNFRLLTAVPFNKGSPSTFPFS</sequence>
<dbReference type="InterPro" id="IPR029044">
    <property type="entry name" value="Nucleotide-diphossugar_trans"/>
</dbReference>
<dbReference type="Pfam" id="PF09837">
    <property type="entry name" value="DUF2064"/>
    <property type="match status" value="1"/>
</dbReference>
<dbReference type="AlphaFoldDB" id="A0A964TFE9"/>
<dbReference type="PANTHER" id="PTHR36529:SF1">
    <property type="entry name" value="GLYCOSYLTRANSFERASE"/>
    <property type="match status" value="1"/>
</dbReference>
<dbReference type="EMBL" id="JAAABI010000009">
    <property type="protein sequence ID" value="NAY93396.1"/>
    <property type="molecule type" value="Genomic_DNA"/>
</dbReference>
<evidence type="ECO:0000313" key="1">
    <source>
        <dbReference type="EMBL" id="NAY93396.1"/>
    </source>
</evidence>
<dbReference type="SUPFAM" id="SSF53448">
    <property type="entry name" value="Nucleotide-diphospho-sugar transferases"/>
    <property type="match status" value="1"/>
</dbReference>
<dbReference type="RefSeq" id="WP_166524807.1">
    <property type="nucleotide sequence ID" value="NZ_JAAABI010000009.1"/>
</dbReference>
<comment type="caution">
    <text evidence="1">The sequence shown here is derived from an EMBL/GenBank/DDBJ whole genome shotgun (WGS) entry which is preliminary data.</text>
</comment>
<dbReference type="Gene3D" id="3.90.550.10">
    <property type="entry name" value="Spore Coat Polysaccharide Biosynthesis Protein SpsA, Chain A"/>
    <property type="match status" value="1"/>
</dbReference>
<reference evidence="1" key="1">
    <citation type="submission" date="2020-01" db="EMBL/GenBank/DDBJ databases">
        <title>Muricauda ochracea sp. nov., isolated from a tidal flat of Garorim bay in Korea.</title>
        <authorList>
            <person name="Kim D."/>
            <person name="Yoo Y."/>
            <person name="Kim J.-J."/>
        </authorList>
    </citation>
    <scope>NUCLEOTIDE SEQUENCE</scope>
    <source>
        <strain evidence="1">JGD-17</strain>
    </source>
</reference>
<keyword evidence="2" id="KW-1185">Reference proteome</keyword>
<dbReference type="Proteomes" id="UP000667650">
    <property type="component" value="Unassembled WGS sequence"/>
</dbReference>
<dbReference type="PANTHER" id="PTHR36529">
    <property type="entry name" value="SLL1095 PROTEIN"/>
    <property type="match status" value="1"/>
</dbReference>
<name>A0A964TFE9_9FLAO</name>
<evidence type="ECO:0000313" key="2">
    <source>
        <dbReference type="Proteomes" id="UP000667650"/>
    </source>
</evidence>
<dbReference type="InterPro" id="IPR018641">
    <property type="entry name" value="Trfase_1_rSAM/seldom-assoc"/>
</dbReference>
<protein>
    <submittedName>
        <fullName evidence="1">DUF2064 domain-containing protein</fullName>
    </submittedName>
</protein>
<gene>
    <name evidence="1" type="ORF">GTQ34_15910</name>
</gene>
<organism evidence="1 2">
    <name type="scientific">Flagellimonas ochracea</name>
    <dbReference type="NCBI Taxonomy" id="2696472"/>
    <lineage>
        <taxon>Bacteria</taxon>
        <taxon>Pseudomonadati</taxon>
        <taxon>Bacteroidota</taxon>
        <taxon>Flavobacteriia</taxon>
        <taxon>Flavobacteriales</taxon>
        <taxon>Flavobacteriaceae</taxon>
        <taxon>Flagellimonas</taxon>
    </lineage>
</organism>
<proteinExistence type="predicted"/>